<dbReference type="EMBL" id="AP018164">
    <property type="protein sequence ID" value="BAX94248.1"/>
    <property type="molecule type" value="Genomic_DNA"/>
</dbReference>
<protein>
    <submittedName>
        <fullName evidence="1">Uncharacterized protein</fullName>
    </submittedName>
</protein>
<dbReference type="RefSeq" id="WP_142404545.1">
    <property type="nucleotide sequence ID" value="NZ_AP018164.1"/>
</dbReference>
<dbReference type="Proteomes" id="UP000217736">
    <property type="component" value="Chromosome"/>
</dbReference>
<proteinExistence type="predicted"/>
<keyword evidence="2" id="KW-1185">Reference proteome</keyword>
<reference evidence="2" key="1">
    <citation type="submission" date="2017-06" db="EMBL/GenBank/DDBJ databases">
        <title>Complete Genome Sequence of Mycobacterium shigaense.</title>
        <authorList>
            <person name="Fukano H."/>
            <person name="Yoshida M."/>
            <person name="Kazumi Y."/>
            <person name="Ogura Y."/>
            <person name="Mitarai S."/>
            <person name="Hayashi T."/>
            <person name="Hoshino Y."/>
        </authorList>
    </citation>
    <scope>NUCLEOTIDE SEQUENCE [LARGE SCALE GENOMIC DNA]</scope>
    <source>
        <strain evidence="2">UN-152</strain>
    </source>
</reference>
<name>A0A1Z4EMR8_9MYCO</name>
<sequence>MTDVDPNIEGATAARRRITVKVRGEVKTFTGDPQLHQIPAADTFFVTMPDPSAPSGRRVAWQQRVENGIAEAVEITREDLD</sequence>
<evidence type="ECO:0000313" key="1">
    <source>
        <dbReference type="EMBL" id="BAX94248.1"/>
    </source>
</evidence>
<dbReference type="KEGG" id="mshg:MSG_04127"/>
<gene>
    <name evidence="1" type="ORF">MSG_04127</name>
</gene>
<dbReference type="AlphaFoldDB" id="A0A1Z4EMR8"/>
<accession>A0A1Z4EMR8</accession>
<evidence type="ECO:0000313" key="2">
    <source>
        <dbReference type="Proteomes" id="UP000217736"/>
    </source>
</evidence>
<organism evidence="1 2">
    <name type="scientific">Mycobacterium shigaense</name>
    <dbReference type="NCBI Taxonomy" id="722731"/>
    <lineage>
        <taxon>Bacteria</taxon>
        <taxon>Bacillati</taxon>
        <taxon>Actinomycetota</taxon>
        <taxon>Actinomycetes</taxon>
        <taxon>Mycobacteriales</taxon>
        <taxon>Mycobacteriaceae</taxon>
        <taxon>Mycobacterium</taxon>
        <taxon>Mycobacterium simiae complex</taxon>
    </lineage>
</organism>